<dbReference type="SUPFAM" id="SSF53098">
    <property type="entry name" value="Ribonuclease H-like"/>
    <property type="match status" value="1"/>
</dbReference>
<dbReference type="EMBL" id="KV454293">
    <property type="protein sequence ID" value="ODQ74001.1"/>
    <property type="molecule type" value="Genomic_DNA"/>
</dbReference>
<evidence type="ECO:0000256" key="4">
    <source>
        <dbReference type="ARBA" id="ARBA00022833"/>
    </source>
</evidence>
<comment type="subcellular location">
    <subcellularLocation>
        <location evidence="1">Nucleus</location>
    </subcellularLocation>
</comment>
<dbReference type="InterPro" id="IPR012337">
    <property type="entry name" value="RNaseH-like_sf"/>
</dbReference>
<evidence type="ECO:0000256" key="1">
    <source>
        <dbReference type="ARBA" id="ARBA00004123"/>
    </source>
</evidence>
<gene>
    <name evidence="6" type="ORF">LIPSTDRAFT_71089</name>
</gene>
<dbReference type="Proteomes" id="UP000094385">
    <property type="component" value="Unassembled WGS sequence"/>
</dbReference>
<evidence type="ECO:0000313" key="6">
    <source>
        <dbReference type="EMBL" id="ODQ74001.1"/>
    </source>
</evidence>
<keyword evidence="3" id="KW-0863">Zinc-finger</keyword>
<dbReference type="OrthoDB" id="2976890at2759"/>
<proteinExistence type="predicted"/>
<dbReference type="InterPro" id="IPR052035">
    <property type="entry name" value="ZnF_BED_domain_contain"/>
</dbReference>
<keyword evidence="7" id="KW-1185">Reference proteome</keyword>
<evidence type="ECO:0000256" key="5">
    <source>
        <dbReference type="ARBA" id="ARBA00023242"/>
    </source>
</evidence>
<dbReference type="STRING" id="675824.A0A1E3Q8L3"/>
<reference evidence="6 7" key="1">
    <citation type="journal article" date="2016" name="Proc. Natl. Acad. Sci. U.S.A.">
        <title>Comparative genomics of biotechnologically important yeasts.</title>
        <authorList>
            <person name="Riley R."/>
            <person name="Haridas S."/>
            <person name="Wolfe K.H."/>
            <person name="Lopes M.R."/>
            <person name="Hittinger C.T."/>
            <person name="Goeker M."/>
            <person name="Salamov A.A."/>
            <person name="Wisecaver J.H."/>
            <person name="Long T.M."/>
            <person name="Calvey C.H."/>
            <person name="Aerts A.L."/>
            <person name="Barry K.W."/>
            <person name="Choi C."/>
            <person name="Clum A."/>
            <person name="Coughlan A.Y."/>
            <person name="Deshpande S."/>
            <person name="Douglass A.P."/>
            <person name="Hanson S.J."/>
            <person name="Klenk H.-P."/>
            <person name="LaButti K.M."/>
            <person name="Lapidus A."/>
            <person name="Lindquist E.A."/>
            <person name="Lipzen A.M."/>
            <person name="Meier-Kolthoff J.P."/>
            <person name="Ohm R.A."/>
            <person name="Otillar R.P."/>
            <person name="Pangilinan J.L."/>
            <person name="Peng Y."/>
            <person name="Rokas A."/>
            <person name="Rosa C.A."/>
            <person name="Scheuner C."/>
            <person name="Sibirny A.A."/>
            <person name="Slot J.C."/>
            <person name="Stielow J.B."/>
            <person name="Sun H."/>
            <person name="Kurtzman C.P."/>
            <person name="Blackwell M."/>
            <person name="Grigoriev I.V."/>
            <person name="Jeffries T.W."/>
        </authorList>
    </citation>
    <scope>NUCLEOTIDE SEQUENCE [LARGE SCALE GENOMIC DNA]</scope>
    <source>
        <strain evidence="6 7">NRRL Y-11557</strain>
    </source>
</reference>
<keyword evidence="2" id="KW-0479">Metal-binding</keyword>
<accession>A0A1E3Q8L3</accession>
<dbReference type="PANTHER" id="PTHR46481:SF10">
    <property type="entry name" value="ZINC FINGER BED DOMAIN-CONTAINING PROTEIN 39"/>
    <property type="match status" value="1"/>
</dbReference>
<evidence type="ECO:0000256" key="3">
    <source>
        <dbReference type="ARBA" id="ARBA00022771"/>
    </source>
</evidence>
<keyword evidence="5" id="KW-0539">Nucleus</keyword>
<dbReference type="AlphaFoldDB" id="A0A1E3Q8L3"/>
<evidence type="ECO:0000256" key="2">
    <source>
        <dbReference type="ARBA" id="ARBA00022723"/>
    </source>
</evidence>
<name>A0A1E3Q8L3_LIPST</name>
<organism evidence="6 7">
    <name type="scientific">Lipomyces starkeyi NRRL Y-11557</name>
    <dbReference type="NCBI Taxonomy" id="675824"/>
    <lineage>
        <taxon>Eukaryota</taxon>
        <taxon>Fungi</taxon>
        <taxon>Dikarya</taxon>
        <taxon>Ascomycota</taxon>
        <taxon>Saccharomycotina</taxon>
        <taxon>Lipomycetes</taxon>
        <taxon>Lipomycetales</taxon>
        <taxon>Lipomycetaceae</taxon>
        <taxon>Lipomyces</taxon>
    </lineage>
</organism>
<sequence length="165" mass="19292">MAHVLNLIVSDILSELEAGDHSTAVAACDLMQNNNAVGPHSALARLRIMARTPQRKQQWKLICQTNRLKDQFIEYDIDTRWNSTHRMLRDEPKQQIKKWIEHQTYLPLFTAEDWDHLQQIENVLAKFEEYTLAVSKRHPQISLAIPIYYELHDILLDASSREGEF</sequence>
<evidence type="ECO:0000313" key="7">
    <source>
        <dbReference type="Proteomes" id="UP000094385"/>
    </source>
</evidence>
<keyword evidence="4" id="KW-0862">Zinc</keyword>
<dbReference type="GO" id="GO:0005634">
    <property type="term" value="C:nucleus"/>
    <property type="evidence" value="ECO:0007669"/>
    <property type="project" value="UniProtKB-SubCell"/>
</dbReference>
<protein>
    <submittedName>
        <fullName evidence="6">Uncharacterized protein</fullName>
    </submittedName>
</protein>
<dbReference type="GO" id="GO:0008270">
    <property type="term" value="F:zinc ion binding"/>
    <property type="evidence" value="ECO:0007669"/>
    <property type="project" value="UniProtKB-KW"/>
</dbReference>
<dbReference type="PANTHER" id="PTHR46481">
    <property type="entry name" value="ZINC FINGER BED DOMAIN-CONTAINING PROTEIN 4"/>
    <property type="match status" value="1"/>
</dbReference>